<dbReference type="InterPro" id="IPR003010">
    <property type="entry name" value="C-N_Hydrolase"/>
</dbReference>
<dbReference type="EMBL" id="JAJAXM010000002">
    <property type="protein sequence ID" value="MCG9024498.1"/>
    <property type="molecule type" value="Genomic_DNA"/>
</dbReference>
<accession>A0ABD4SN05</accession>
<dbReference type="SUPFAM" id="SSF56317">
    <property type="entry name" value="Carbon-nitrogen hydrolase"/>
    <property type="match status" value="1"/>
</dbReference>
<dbReference type="Proteomes" id="UP001200247">
    <property type="component" value="Unassembled WGS sequence"/>
</dbReference>
<feature type="domain" description="CN hydrolase" evidence="2">
    <location>
        <begin position="168"/>
        <end position="385"/>
    </location>
</feature>
<feature type="transmembrane region" description="Helical" evidence="1">
    <location>
        <begin position="77"/>
        <end position="98"/>
    </location>
</feature>
<proteinExistence type="predicted"/>
<dbReference type="Gene3D" id="3.60.110.10">
    <property type="entry name" value="Carbon-nitrogen hydrolase"/>
    <property type="match status" value="1"/>
</dbReference>
<sequence>MMKRGLLLTVAGALCGFTWGHEGLPWLTVLAGLVPLLWSLAGSRWWAGAVALAYYLAASRGLPFGAGIFFAESAPLWFSWALWVTAGLVNAAPWLLLWSASPRRQAWTQPAAFLVTALPPVGFIGWVNPLTAAGWWFPGFGFFGLFGLFGLVVLKRWTAVAALASVAVVANIVALQAKPAAWSGRDTTFARLQTAAARNFLAEGQRMAQVMMMAAQLEPGRVLVLPETVLPPVRQEDAFNASMLADLSEQLKAKGSAMLVGAEMSIPGRSIRNVLVALGGDGGPLVQRVPVPIGMWRPWATDSIVADPFGSGIGLVAGRRVAYAICYEQLLTFPLLVSMAYRPDVIVGAANDWWARSTSIPTIQGQALDVWGRLFGLPVIRATNI</sequence>
<comment type="caution">
    <text evidence="3">The sequence shown here is derived from an EMBL/GenBank/DDBJ whole genome shotgun (WGS) entry which is preliminary data.</text>
</comment>
<keyword evidence="1" id="KW-1133">Transmembrane helix</keyword>
<feature type="transmembrane region" description="Helical" evidence="1">
    <location>
        <begin position="52"/>
        <end position="71"/>
    </location>
</feature>
<reference evidence="3 4" key="1">
    <citation type="submission" date="2021-10" db="EMBL/GenBank/DDBJ databases">
        <title>Whole-genome sequencing analysis of Laribacter hongkongensis: virulence gene profiles, carbohydrate-active enzyme prediction, and antimicrobial resistance characterization.</title>
        <authorList>
            <person name="Yuan P."/>
            <person name="Zhan Y."/>
            <person name="Chen D."/>
        </authorList>
    </citation>
    <scope>NUCLEOTIDE SEQUENCE [LARGE SCALE GENOMIC DNA]</scope>
    <source>
        <strain evidence="3 4">W67</strain>
    </source>
</reference>
<name>A0ABD4SN05_9NEIS</name>
<feature type="transmembrane region" description="Helical" evidence="1">
    <location>
        <begin position="133"/>
        <end position="154"/>
    </location>
</feature>
<feature type="transmembrane region" description="Helical" evidence="1">
    <location>
        <begin position="159"/>
        <end position="177"/>
    </location>
</feature>
<gene>
    <name evidence="3" type="ORF">LH440_01000</name>
</gene>
<keyword evidence="1" id="KW-0472">Membrane</keyword>
<evidence type="ECO:0000313" key="4">
    <source>
        <dbReference type="Proteomes" id="UP001200247"/>
    </source>
</evidence>
<evidence type="ECO:0000313" key="3">
    <source>
        <dbReference type="EMBL" id="MCG9024498.1"/>
    </source>
</evidence>
<dbReference type="RefSeq" id="WP_239893360.1">
    <property type="nucleotide sequence ID" value="NZ_JAJAXM010000002.1"/>
</dbReference>
<evidence type="ECO:0000256" key="1">
    <source>
        <dbReference type="SAM" id="Phobius"/>
    </source>
</evidence>
<evidence type="ECO:0000259" key="2">
    <source>
        <dbReference type="PROSITE" id="PS50263"/>
    </source>
</evidence>
<keyword evidence="1" id="KW-0812">Transmembrane</keyword>
<dbReference type="AlphaFoldDB" id="A0ABD4SN05"/>
<dbReference type="PROSITE" id="PS50263">
    <property type="entry name" value="CN_HYDROLASE"/>
    <property type="match status" value="1"/>
</dbReference>
<organism evidence="3 4">
    <name type="scientific">Laribacter hongkongensis</name>
    <dbReference type="NCBI Taxonomy" id="168471"/>
    <lineage>
        <taxon>Bacteria</taxon>
        <taxon>Pseudomonadati</taxon>
        <taxon>Pseudomonadota</taxon>
        <taxon>Betaproteobacteria</taxon>
        <taxon>Neisseriales</taxon>
        <taxon>Aquaspirillaceae</taxon>
        <taxon>Laribacter</taxon>
    </lineage>
</organism>
<protein>
    <recommendedName>
        <fullName evidence="2">CN hydrolase domain-containing protein</fullName>
    </recommendedName>
</protein>
<feature type="transmembrane region" description="Helical" evidence="1">
    <location>
        <begin position="30"/>
        <end position="47"/>
    </location>
</feature>
<dbReference type="InterPro" id="IPR036526">
    <property type="entry name" value="C-N_Hydrolase_sf"/>
</dbReference>
<feature type="transmembrane region" description="Helical" evidence="1">
    <location>
        <begin position="110"/>
        <end position="127"/>
    </location>
</feature>